<keyword evidence="4" id="KW-1185">Reference proteome</keyword>
<feature type="transmembrane region" description="Helical" evidence="2">
    <location>
        <begin position="117"/>
        <end position="133"/>
    </location>
</feature>
<accession>X6MGJ1</accession>
<dbReference type="EMBL" id="ASPP01021311">
    <property type="protein sequence ID" value="ETO12532.1"/>
    <property type="molecule type" value="Genomic_DNA"/>
</dbReference>
<reference evidence="3 4" key="1">
    <citation type="journal article" date="2013" name="Curr. Biol.">
        <title>The Genome of the Foraminiferan Reticulomyxa filosa.</title>
        <authorList>
            <person name="Glockner G."/>
            <person name="Hulsmann N."/>
            <person name="Schleicher M."/>
            <person name="Noegel A.A."/>
            <person name="Eichinger L."/>
            <person name="Gallinger C."/>
            <person name="Pawlowski J."/>
            <person name="Sierra R."/>
            <person name="Euteneuer U."/>
            <person name="Pillet L."/>
            <person name="Moustafa A."/>
            <person name="Platzer M."/>
            <person name="Groth M."/>
            <person name="Szafranski K."/>
            <person name="Schliwa M."/>
        </authorList>
    </citation>
    <scope>NUCLEOTIDE SEQUENCE [LARGE SCALE GENOMIC DNA]</scope>
</reference>
<evidence type="ECO:0000256" key="2">
    <source>
        <dbReference type="SAM" id="Phobius"/>
    </source>
</evidence>
<gene>
    <name evidence="3" type="ORF">RFI_24843</name>
</gene>
<keyword evidence="2" id="KW-0472">Membrane</keyword>
<evidence type="ECO:0000313" key="3">
    <source>
        <dbReference type="EMBL" id="ETO12532.1"/>
    </source>
</evidence>
<comment type="caution">
    <text evidence="3">The sequence shown here is derived from an EMBL/GenBank/DDBJ whole genome shotgun (WGS) entry which is preliminary data.</text>
</comment>
<evidence type="ECO:0000256" key="1">
    <source>
        <dbReference type="SAM" id="MobiDB-lite"/>
    </source>
</evidence>
<protein>
    <submittedName>
        <fullName evidence="3">Uncharacterized protein</fullName>
    </submittedName>
</protein>
<evidence type="ECO:0000313" key="4">
    <source>
        <dbReference type="Proteomes" id="UP000023152"/>
    </source>
</evidence>
<dbReference type="Proteomes" id="UP000023152">
    <property type="component" value="Unassembled WGS sequence"/>
</dbReference>
<keyword evidence="2" id="KW-1133">Transmembrane helix</keyword>
<sequence>MYVMFIFIYVNAYIILLYNVVVFVVVCFYSKKKLKCRFDRSNSYKYVLSYIKYNFVCVHIGYCEKEKWKRKRDNKKKKEKRKKKDYNKKKKKKLEKNKHFDKEKIMKKKIIMRKRKLYFKLYFFILILIISRAG</sequence>
<feature type="compositionally biased region" description="Basic residues" evidence="1">
    <location>
        <begin position="69"/>
        <end position="96"/>
    </location>
</feature>
<dbReference type="AlphaFoldDB" id="X6MGJ1"/>
<feature type="transmembrane region" description="Helical" evidence="2">
    <location>
        <begin position="6"/>
        <end position="30"/>
    </location>
</feature>
<proteinExistence type="predicted"/>
<name>X6MGJ1_RETFI</name>
<feature type="region of interest" description="Disordered" evidence="1">
    <location>
        <begin position="69"/>
        <end position="99"/>
    </location>
</feature>
<organism evidence="3 4">
    <name type="scientific">Reticulomyxa filosa</name>
    <dbReference type="NCBI Taxonomy" id="46433"/>
    <lineage>
        <taxon>Eukaryota</taxon>
        <taxon>Sar</taxon>
        <taxon>Rhizaria</taxon>
        <taxon>Retaria</taxon>
        <taxon>Foraminifera</taxon>
        <taxon>Monothalamids</taxon>
        <taxon>Reticulomyxidae</taxon>
        <taxon>Reticulomyxa</taxon>
    </lineage>
</organism>
<keyword evidence="2" id="KW-0812">Transmembrane</keyword>